<evidence type="ECO:0000313" key="2">
    <source>
        <dbReference type="Proteomes" id="UP001473302"/>
    </source>
</evidence>
<reference evidence="1 2" key="1">
    <citation type="submission" date="2024-04" db="EMBL/GenBank/DDBJ databases">
        <title>genome sequences of Mucor flavus KT1a and Helicostylum pulchrum KT1b strains isolated from the surface of a dry-aged beef.</title>
        <authorList>
            <person name="Toyotome T."/>
            <person name="Hosono M."/>
            <person name="Torimaru M."/>
            <person name="Fukuda K."/>
            <person name="Mikami N."/>
        </authorList>
    </citation>
    <scope>NUCLEOTIDE SEQUENCE [LARGE SCALE GENOMIC DNA]</scope>
    <source>
        <strain evidence="1 2">KT1a</strain>
    </source>
</reference>
<proteinExistence type="predicted"/>
<name>A0ABP9Z584_9FUNG</name>
<protein>
    <submittedName>
        <fullName evidence="1">Uncharacterized protein</fullName>
    </submittedName>
</protein>
<gene>
    <name evidence="1" type="ORF">MFLAVUS_007763</name>
</gene>
<keyword evidence="2" id="KW-1185">Reference proteome</keyword>
<comment type="caution">
    <text evidence="1">The sequence shown here is derived from an EMBL/GenBank/DDBJ whole genome shotgun (WGS) entry which is preliminary data.</text>
</comment>
<dbReference type="Proteomes" id="UP001473302">
    <property type="component" value="Unassembled WGS sequence"/>
</dbReference>
<organism evidence="1 2">
    <name type="scientific">Mucor flavus</name>
    <dbReference type="NCBI Taxonomy" id="439312"/>
    <lineage>
        <taxon>Eukaryota</taxon>
        <taxon>Fungi</taxon>
        <taxon>Fungi incertae sedis</taxon>
        <taxon>Mucoromycota</taxon>
        <taxon>Mucoromycotina</taxon>
        <taxon>Mucoromycetes</taxon>
        <taxon>Mucorales</taxon>
        <taxon>Mucorineae</taxon>
        <taxon>Mucoraceae</taxon>
        <taxon>Mucor</taxon>
    </lineage>
</organism>
<dbReference type="EMBL" id="BAABUK010000020">
    <property type="protein sequence ID" value="GAA5814269.1"/>
    <property type="molecule type" value="Genomic_DNA"/>
</dbReference>
<sequence>MHTINVAEWNILPPNGSSLIINGVNISNLFYAFRLSAKEEISLCKNGNDIETSLSEILSLSGILLLQKEFDHDEGIKRFIDDDLYKSMYKNSKVTLCNDAPSFGQDLYFKVKNISAENVLEPNGHSAMVDLLGLCKNATEFEAKAIRSIIFLQPELTSMNIKTMSENHTSSNLKASDNKRPDYEVDNYVAYVYDCIMIYGEIKNQEIH</sequence>
<accession>A0ABP9Z584</accession>
<evidence type="ECO:0000313" key="1">
    <source>
        <dbReference type="EMBL" id="GAA5814269.1"/>
    </source>
</evidence>